<dbReference type="Proteomes" id="UP000006394">
    <property type="component" value="Chromosome"/>
</dbReference>
<feature type="chain" id="PRO_5002697989" description="Cytosolic protein" evidence="1">
    <location>
        <begin position="20"/>
        <end position="424"/>
    </location>
</feature>
<evidence type="ECO:0000313" key="2">
    <source>
        <dbReference type="EMBL" id="CAL44135.1"/>
    </source>
</evidence>
<dbReference type="OrthoDB" id="1521716at2"/>
<reference evidence="2 3" key="1">
    <citation type="journal article" date="2007" name="Nat. Biotechnol.">
        <title>Complete genome sequence of the fish pathogen Flavobacterium psychrophilum.</title>
        <authorList>
            <person name="Duchaud E."/>
            <person name="Boussaha M."/>
            <person name="Loux V."/>
            <person name="Bernardet J.F."/>
            <person name="Michel C."/>
            <person name="Kerouault B."/>
            <person name="Mondot S."/>
            <person name="Nicolas P."/>
            <person name="Bossy R."/>
            <person name="Caron C."/>
            <person name="Bessieres P."/>
            <person name="Gibrat J.F."/>
            <person name="Claverol S."/>
            <person name="Dumetz F."/>
            <person name="Le Henaff M."/>
            <person name="Benmansour A."/>
        </authorList>
    </citation>
    <scope>NUCLEOTIDE SEQUENCE [LARGE SCALE GENOMIC DNA]</scope>
    <source>
        <strain evidence="3">ATCC 49511 / DSM 21280 / CIP 103535 / JIP02/86</strain>
    </source>
</reference>
<evidence type="ECO:0008006" key="4">
    <source>
        <dbReference type="Google" id="ProtNLM"/>
    </source>
</evidence>
<organism evidence="2 3">
    <name type="scientific">Flavobacterium psychrophilum (strain ATCC 49511 / DSM 21280 / CIP 103535 / JIP02/86)</name>
    <dbReference type="NCBI Taxonomy" id="402612"/>
    <lineage>
        <taxon>Bacteria</taxon>
        <taxon>Pseudomonadati</taxon>
        <taxon>Bacteroidota</taxon>
        <taxon>Flavobacteriia</taxon>
        <taxon>Flavobacteriales</taxon>
        <taxon>Flavobacteriaceae</taxon>
        <taxon>Flavobacterium</taxon>
    </lineage>
</organism>
<keyword evidence="3" id="KW-1185">Reference proteome</keyword>
<dbReference type="AlphaFoldDB" id="A6H1B1"/>
<protein>
    <recommendedName>
        <fullName evidence="4">Cytosolic protein</fullName>
    </recommendedName>
</protein>
<dbReference type="RefSeq" id="WP_011964172.1">
    <property type="nucleotide sequence ID" value="NC_009613.3"/>
</dbReference>
<evidence type="ECO:0000256" key="1">
    <source>
        <dbReference type="SAM" id="SignalP"/>
    </source>
</evidence>
<dbReference type="HOGENOM" id="CLU_034925_2_1_10"/>
<gene>
    <name evidence="2" type="ordered locus">FP2073</name>
</gene>
<dbReference type="PANTHER" id="PTHR41339">
    <property type="entry name" value="LIPL48"/>
    <property type="match status" value="1"/>
</dbReference>
<proteinExistence type="predicted"/>
<dbReference type="eggNOG" id="COG5492">
    <property type="taxonomic scope" value="Bacteria"/>
</dbReference>
<dbReference type="PATRIC" id="fig|402612.5.peg.2100"/>
<dbReference type="KEGG" id="fps:FP2073"/>
<dbReference type="STRING" id="402612.FP2073"/>
<accession>A6H1B1</accession>
<feature type="signal peptide" evidence="1">
    <location>
        <begin position="1"/>
        <end position="19"/>
    </location>
</feature>
<evidence type="ECO:0000313" key="3">
    <source>
        <dbReference type="Proteomes" id="UP000006394"/>
    </source>
</evidence>
<dbReference type="GeneID" id="66551743"/>
<dbReference type="EnsemblBacteria" id="CAL44135">
    <property type="protein sequence ID" value="CAL44135"/>
    <property type="gene ID" value="FP2073"/>
</dbReference>
<dbReference type="PANTHER" id="PTHR41339:SF1">
    <property type="entry name" value="SECRETED PROTEIN"/>
    <property type="match status" value="1"/>
</dbReference>
<name>A6H1B1_FLAPJ</name>
<dbReference type="EMBL" id="AM398681">
    <property type="protein sequence ID" value="CAL44135.1"/>
    <property type="molecule type" value="Genomic_DNA"/>
</dbReference>
<keyword evidence="1" id="KW-0732">Signal</keyword>
<sequence>MKKTVLAVIFLIHVFSLNAQVTNGIIGSANWFNNWTDFKPKTTEHSESTHILNGIIDANTTLYKKNTYLLIGVVYLANNAILTIEPGTVIRGDFATCGTLVITKGAKIIAEGVATDPIVFTSNKNVSERKPGDWGGIIMLGDAPINKFGGIGILDFNLNPKYNFYGGQNPESNSGILKYVRIEFSGRKLNALKELNGLSLAGVGSKTKIEYVQISFSNDDSFESYGGNVIFNNLISFRATDDDFDFTQGAQCNISNSIAIRYPFSSDVSRSRCFEVDSYDKLENYDLDRKLTKITANNITLINNEDNDQGLVKEAIYVKYDSFFELKNSVISGFNQFLLLENKAILNSNLNKLKFENLVLNNCKAKVELETNTPDKLLEEWIANDSFNIITSNTERKKIFEESDIKKNPDFRLKDNNSGTLVVK</sequence>